<protein>
    <submittedName>
        <fullName evidence="4">Amidohydrolase</fullName>
    </submittedName>
</protein>
<dbReference type="EMBL" id="CP053452">
    <property type="protein sequence ID" value="QJW96674.1"/>
    <property type="molecule type" value="Genomic_DNA"/>
</dbReference>
<dbReference type="InterPro" id="IPR006680">
    <property type="entry name" value="Amidohydro-rel"/>
</dbReference>
<evidence type="ECO:0000256" key="1">
    <source>
        <dbReference type="SAM" id="MobiDB-lite"/>
    </source>
</evidence>
<feature type="domain" description="Amidohydrolase-related" evidence="3">
    <location>
        <begin position="315"/>
        <end position="419"/>
    </location>
</feature>
<feature type="domain" description="Amidohydrolase-related" evidence="3">
    <location>
        <begin position="1239"/>
        <end position="1335"/>
    </location>
</feature>
<dbReference type="PANTHER" id="PTHR43135">
    <property type="entry name" value="ALPHA-D-RIBOSE 1-METHYLPHOSPHONATE 5-TRIPHOSPHATE DIPHOSPHATASE"/>
    <property type="match status" value="1"/>
</dbReference>
<proteinExistence type="predicted"/>
<dbReference type="InterPro" id="IPR051781">
    <property type="entry name" value="Metallo-dep_Hydrolase"/>
</dbReference>
<evidence type="ECO:0000313" key="4">
    <source>
        <dbReference type="EMBL" id="QJW96674.1"/>
    </source>
</evidence>
<dbReference type="InterPro" id="IPR011059">
    <property type="entry name" value="Metal-dep_hydrolase_composite"/>
</dbReference>
<organism evidence="4 5">
    <name type="scientific">Frigoriglobus tundricola</name>
    <dbReference type="NCBI Taxonomy" id="2774151"/>
    <lineage>
        <taxon>Bacteria</taxon>
        <taxon>Pseudomonadati</taxon>
        <taxon>Planctomycetota</taxon>
        <taxon>Planctomycetia</taxon>
        <taxon>Gemmatales</taxon>
        <taxon>Gemmataceae</taxon>
        <taxon>Frigoriglobus</taxon>
    </lineage>
</organism>
<sequence>MNVRRLGLALLGALVPVTLSVPAAAQNSADLRPAAYAIRDARVVVEAGTVLPKATVIVRDGLIVAVGPDLAIPADALVTEGKGLTVYPGFLDAGSARGYDAALRRSLGGPPAAEDMAADPLVATKPDNRKGLTPEFAVQTALKLDEESVAAWRKVGFTAHLVTPDGGYMSGTSALVSLSGAVPRDAVLRAPVALHARFGRVVGPEYPTALMGVIAHARQTMLDAGWLKRQWAAYDARGKTGKRPAADPCLESLWPALDGKLPVAVEADSADEINRALDFAAEFKVKPIIVGGRNAWKVAPRLAAEKVPVVLRLDFTAVPEREAELPARVRDDRDRVRQQEVACAAALHKAGVTFAFTSQGLAAPRFRENVCKAIAAGLPADAALAALTRDAADVLGVAPQVGRVTKGRAAHLVVCEGDFDAASTKYKLAFADGVRFDLEAALPPAGATAAEPIVPKKGGRPRPGTDPDAPAPKTPAPAPAPTAKGPPDQGDRPTADRPSASFIGTAFRSLDAMLGADRATTEIEADRKPSVKTGGDVLVRNATILTGAGKTLMGTDILVRGGKIRAIGSNLTAEKGVTVIDAEGLFVMPGIIDSHSHFAISGGVNEASLSVVPEVRVRDVIDSEDVQIYRALGGGVTTARLLHGSANVIGGQDVVVKMKYGRSAQEMLVADAPRGVKFALGENVKRTDGRFPNSRLGVEAVLIRAFTEAQTYRQKWADFEKSKDRGEPLPEPRRDLRLEALADVLAGDLRVHSHCYRSDEILMLLRVADKFGVKVRSLQHVLEGYKVASEIAAHGASVSLFSDWWAYKIEAFDAIPYGAKLLRDAGANVCLKSDDNELMRHLNQEAAKLVKYCGFTPEEALHTITLNPAKQLGLDGRLGTIEVGKDADLAIFSGHPLNSYARCEMTLVEGEVYFQRSEKLAPVAIAKADPTKAPASPFAAIPELPKGTYVLQGGTVHQPGKPAFVGSVVVDAASGKIAQVARAGEKVDAPADARVVICTGLHLYPGLIDSGTVLGLVEIDSARETNDSRDGGDFQPDLRASVGINPDSELIPVTRANGVTTVVTRPTGSLLPGQGSLINLAGWVPAEMVVVDAISLHVEYPGEPAFRGFNANPNVAFEGGNNAAAKFRREEKLTKLKELFETARRYDAAKKAGLPTPTNPRLESLIPYVRGEKPVVFTADRKADILGALKLADELKVKPVISGGIESWKVAPELKKRDVAVILGPVMSLPRETGDRYDSAYAAAGKLHEAGVRFCIRSAGSNNTRNLPYEAAMAVAYGLPPEEGLKAVTVNAAEILGVADKFGTVETGKHANLVIATGDVLQASTQVLSVFVEGRPYEPTNKQTRLFDKYQKRLNEIKSNESPPKTGRP</sequence>
<dbReference type="InterPro" id="IPR032466">
    <property type="entry name" value="Metal_Hydrolase"/>
</dbReference>
<gene>
    <name evidence="4" type="ORF">FTUN_4231</name>
</gene>
<accession>A0A6M5YTA6</accession>
<keyword evidence="4" id="KW-0378">Hydrolase</keyword>
<reference evidence="5" key="1">
    <citation type="submission" date="2020-05" db="EMBL/GenBank/DDBJ databases">
        <title>Frigoriglobus tundricola gen. nov., sp. nov., a psychrotolerant cellulolytic planctomycete of the family Gemmataceae with two divergent copies of 16S rRNA gene.</title>
        <authorList>
            <person name="Kulichevskaya I.S."/>
            <person name="Ivanova A.A."/>
            <person name="Naumoff D.G."/>
            <person name="Beletsky A.V."/>
            <person name="Rijpstra W.I.C."/>
            <person name="Sinninghe Damste J.S."/>
            <person name="Mardanov A.V."/>
            <person name="Ravin N.V."/>
            <person name="Dedysh S.N."/>
        </authorList>
    </citation>
    <scope>NUCLEOTIDE SEQUENCE [LARGE SCALE GENOMIC DNA]</scope>
    <source>
        <strain evidence="5">PL17</strain>
    </source>
</reference>
<dbReference type="PANTHER" id="PTHR43135:SF3">
    <property type="entry name" value="ALPHA-D-RIBOSE 1-METHYLPHOSPHONATE 5-TRIPHOSPHATE DIPHOSPHATASE"/>
    <property type="match status" value="1"/>
</dbReference>
<keyword evidence="2" id="KW-0732">Signal</keyword>
<dbReference type="Pfam" id="PF01979">
    <property type="entry name" value="Amidohydro_1"/>
    <property type="match status" value="3"/>
</dbReference>
<dbReference type="GO" id="GO:0016810">
    <property type="term" value="F:hydrolase activity, acting on carbon-nitrogen (but not peptide) bonds"/>
    <property type="evidence" value="ECO:0007669"/>
    <property type="project" value="InterPro"/>
</dbReference>
<feature type="compositionally biased region" description="Pro residues" evidence="1">
    <location>
        <begin position="469"/>
        <end position="480"/>
    </location>
</feature>
<feature type="signal peptide" evidence="2">
    <location>
        <begin position="1"/>
        <end position="25"/>
    </location>
</feature>
<dbReference type="KEGG" id="ftj:FTUN_4231"/>
<evidence type="ECO:0000313" key="5">
    <source>
        <dbReference type="Proteomes" id="UP000503447"/>
    </source>
</evidence>
<dbReference type="Proteomes" id="UP000503447">
    <property type="component" value="Chromosome"/>
</dbReference>
<dbReference type="SUPFAM" id="SSF51556">
    <property type="entry name" value="Metallo-dependent hydrolases"/>
    <property type="match status" value="3"/>
</dbReference>
<name>A0A6M5YTA6_9BACT</name>
<dbReference type="CDD" id="cd01309">
    <property type="entry name" value="Met_dep_hydrolase_C"/>
    <property type="match status" value="1"/>
</dbReference>
<feature type="chain" id="PRO_5026957261" evidence="2">
    <location>
        <begin position="26"/>
        <end position="1369"/>
    </location>
</feature>
<evidence type="ECO:0000259" key="3">
    <source>
        <dbReference type="Pfam" id="PF01979"/>
    </source>
</evidence>
<feature type="domain" description="Amidohydrolase-related" evidence="3">
    <location>
        <begin position="586"/>
        <end position="899"/>
    </location>
</feature>
<dbReference type="SUPFAM" id="SSF51338">
    <property type="entry name" value="Composite domain of metallo-dependent hydrolases"/>
    <property type="match status" value="3"/>
</dbReference>
<feature type="region of interest" description="Disordered" evidence="1">
    <location>
        <begin position="449"/>
        <end position="499"/>
    </location>
</feature>
<evidence type="ECO:0000256" key="2">
    <source>
        <dbReference type="SAM" id="SignalP"/>
    </source>
</evidence>
<keyword evidence="5" id="KW-1185">Reference proteome</keyword>
<dbReference type="Gene3D" id="2.30.40.10">
    <property type="entry name" value="Urease, subunit C, domain 1"/>
    <property type="match status" value="2"/>
</dbReference>
<dbReference type="Gene3D" id="3.20.20.140">
    <property type="entry name" value="Metal-dependent hydrolases"/>
    <property type="match status" value="3"/>
</dbReference>
<dbReference type="RefSeq" id="WP_171472210.1">
    <property type="nucleotide sequence ID" value="NZ_CP053452.2"/>
</dbReference>